<accession>A0A5B8RDI3</accession>
<dbReference type="InterPro" id="IPR000120">
    <property type="entry name" value="Amidase"/>
</dbReference>
<dbReference type="SUPFAM" id="SSF75304">
    <property type="entry name" value="Amidase signature (AS) enzymes"/>
    <property type="match status" value="1"/>
</dbReference>
<dbReference type="GO" id="GO:0050540">
    <property type="term" value="F:2-aminomuconate deaminase activity"/>
    <property type="evidence" value="ECO:0007669"/>
    <property type="project" value="UniProtKB-EC"/>
</dbReference>
<evidence type="ECO:0000259" key="1">
    <source>
        <dbReference type="Pfam" id="PF01425"/>
    </source>
</evidence>
<organism evidence="2">
    <name type="scientific">uncultured organism</name>
    <dbReference type="NCBI Taxonomy" id="155900"/>
    <lineage>
        <taxon>unclassified sequences</taxon>
        <taxon>environmental samples</taxon>
    </lineage>
</organism>
<dbReference type="EC" id="3.5.99.5" evidence="2"/>
<proteinExistence type="predicted"/>
<dbReference type="AlphaFoldDB" id="A0A5B8RDI3"/>
<gene>
    <name evidence="2" type="primary">cnbH_2</name>
    <name evidence="2" type="ORF">KBTEX_02991</name>
</gene>
<dbReference type="Pfam" id="PF01425">
    <property type="entry name" value="Amidase"/>
    <property type="match status" value="1"/>
</dbReference>
<dbReference type="Gene3D" id="3.90.1300.10">
    <property type="entry name" value="Amidase signature (AS) domain"/>
    <property type="match status" value="1"/>
</dbReference>
<feature type="domain" description="Amidase" evidence="1">
    <location>
        <begin position="32"/>
        <end position="440"/>
    </location>
</feature>
<sequence length="462" mass="48551">MQRDITSDPLAEGGIEAFGRRLRNGETTARAVAEAYLERIQALDPILNAFVSIAPDEALEAADALDRLLRSGTDLGPLMGVPVAVKDLFAVDGHPPARAGSCIDVSDCIGAEGSFVRQLRRAGCIILGKTRTIEFAAGAHNLTHPAPWNPIDGGRQLTPGGSSNGSAVAVGAGLCAVAVGTDTGGSVRLPAAFCGVFGLKPSRDVWARDGIFPLCPSMDCVGLLTARARDAAIAFAALGGRRADGRPDLAGVRLGVPGPDCLAGPNPSVARRYEEALRELESRGARLREIHWPSSVDRREVDEIFAQLVPTDLLATLGRRRVAENRQLIDPVAISRLDGAEYLSAADYARMQRRLQTLAGAASARLAGVDAFVTPTSPIQPVPVEEVGDLAAANAFIARSLEHTRPGNVFAHCAATVPLRGRDGIGLQISRPAGEDAELLSTATAIEAALGGTRRRDPRPFD</sequence>
<evidence type="ECO:0000313" key="2">
    <source>
        <dbReference type="EMBL" id="QEA06651.1"/>
    </source>
</evidence>
<keyword evidence="2" id="KW-0378">Hydrolase</keyword>
<name>A0A5B8RDI3_9ZZZZ</name>
<dbReference type="PANTHER" id="PTHR11895:SF7">
    <property type="entry name" value="GLUTAMYL-TRNA(GLN) AMIDOTRANSFERASE SUBUNIT A, MITOCHONDRIAL"/>
    <property type="match status" value="1"/>
</dbReference>
<protein>
    <submittedName>
        <fullName evidence="2">2-amino-5-chloromuconic acid deaminase</fullName>
        <ecNumber evidence="2">3.5.99.5</ecNumber>
    </submittedName>
</protein>
<dbReference type="InterPro" id="IPR036928">
    <property type="entry name" value="AS_sf"/>
</dbReference>
<dbReference type="InterPro" id="IPR023631">
    <property type="entry name" value="Amidase_dom"/>
</dbReference>
<dbReference type="PANTHER" id="PTHR11895">
    <property type="entry name" value="TRANSAMIDASE"/>
    <property type="match status" value="1"/>
</dbReference>
<dbReference type="EMBL" id="MN079159">
    <property type="protein sequence ID" value="QEA06651.1"/>
    <property type="molecule type" value="Genomic_DNA"/>
</dbReference>
<reference evidence="2" key="1">
    <citation type="submission" date="2019-06" db="EMBL/GenBank/DDBJ databases">
        <authorList>
            <person name="Murdoch R.W."/>
            <person name="Fathepure B."/>
        </authorList>
    </citation>
    <scope>NUCLEOTIDE SEQUENCE</scope>
</reference>